<name>A0A5J5F2Z2_9PEZI</name>
<dbReference type="GO" id="GO:0005524">
    <property type="term" value="F:ATP binding"/>
    <property type="evidence" value="ECO:0007669"/>
    <property type="project" value="UniProtKB-KW"/>
</dbReference>
<dbReference type="InterPro" id="IPR027417">
    <property type="entry name" value="P-loop_NTPase"/>
</dbReference>
<dbReference type="OrthoDB" id="4507197at2759"/>
<comment type="catalytic activity">
    <reaction evidence="6">
        <text>Couples ATP hydrolysis with the unwinding of duplex DNA by translocating in the 3'-5' direction.</text>
        <dbReference type="EC" id="5.6.2.4"/>
    </reaction>
</comment>
<dbReference type="PANTHER" id="PTHR13710:SF105">
    <property type="entry name" value="ATP-DEPENDENT DNA HELICASE Q1"/>
    <property type="match status" value="1"/>
</dbReference>
<evidence type="ECO:0000256" key="4">
    <source>
        <dbReference type="ARBA" id="ARBA00023125"/>
    </source>
</evidence>
<dbReference type="SUPFAM" id="SSF52540">
    <property type="entry name" value="P-loop containing nucleoside triphosphate hydrolases"/>
    <property type="match status" value="2"/>
</dbReference>
<organism evidence="11 12">
    <name type="scientific">Sphaerosporella brunnea</name>
    <dbReference type="NCBI Taxonomy" id="1250544"/>
    <lineage>
        <taxon>Eukaryota</taxon>
        <taxon>Fungi</taxon>
        <taxon>Dikarya</taxon>
        <taxon>Ascomycota</taxon>
        <taxon>Pezizomycotina</taxon>
        <taxon>Pezizomycetes</taxon>
        <taxon>Pezizales</taxon>
        <taxon>Pyronemataceae</taxon>
        <taxon>Sphaerosporella</taxon>
    </lineage>
</organism>
<evidence type="ECO:0000256" key="6">
    <source>
        <dbReference type="ARBA" id="ARBA00034617"/>
    </source>
</evidence>
<keyword evidence="5" id="KW-0413">Isomerase</keyword>
<feature type="domain" description="Helicase C-terminal" evidence="10">
    <location>
        <begin position="256"/>
        <end position="385"/>
    </location>
</feature>
<dbReference type="EMBL" id="VXIS01000044">
    <property type="protein sequence ID" value="KAA8910636.1"/>
    <property type="molecule type" value="Genomic_DNA"/>
</dbReference>
<dbReference type="InParanoid" id="A0A5J5F2Z2"/>
<keyword evidence="11" id="KW-0378">Hydrolase</keyword>
<dbReference type="Pfam" id="PF00270">
    <property type="entry name" value="DEAD"/>
    <property type="match status" value="1"/>
</dbReference>
<dbReference type="GO" id="GO:0006281">
    <property type="term" value="P:DNA repair"/>
    <property type="evidence" value="ECO:0007669"/>
    <property type="project" value="TreeGrafter"/>
</dbReference>
<dbReference type="GO" id="GO:0005737">
    <property type="term" value="C:cytoplasm"/>
    <property type="evidence" value="ECO:0007669"/>
    <property type="project" value="TreeGrafter"/>
</dbReference>
<keyword evidence="4" id="KW-0238">DNA-binding</keyword>
<dbReference type="InterPro" id="IPR014001">
    <property type="entry name" value="Helicase_ATP-bd"/>
</dbReference>
<dbReference type="SMART" id="SM00490">
    <property type="entry name" value="HELICc"/>
    <property type="match status" value="1"/>
</dbReference>
<evidence type="ECO:0000256" key="2">
    <source>
        <dbReference type="ARBA" id="ARBA00022741"/>
    </source>
</evidence>
<evidence type="ECO:0000256" key="7">
    <source>
        <dbReference type="ARBA" id="ARBA00034808"/>
    </source>
</evidence>
<feature type="domain" description="Helicase ATP-binding" evidence="9">
    <location>
        <begin position="49"/>
        <end position="220"/>
    </location>
</feature>
<evidence type="ECO:0000313" key="11">
    <source>
        <dbReference type="EMBL" id="KAA8910636.1"/>
    </source>
</evidence>
<dbReference type="Pfam" id="PF00271">
    <property type="entry name" value="Helicase_C"/>
    <property type="match status" value="1"/>
</dbReference>
<proteinExistence type="inferred from homology"/>
<evidence type="ECO:0000256" key="1">
    <source>
        <dbReference type="ARBA" id="ARBA00005446"/>
    </source>
</evidence>
<keyword evidence="2" id="KW-0547">Nucleotide-binding</keyword>
<dbReference type="PANTHER" id="PTHR13710">
    <property type="entry name" value="DNA HELICASE RECQ FAMILY MEMBER"/>
    <property type="match status" value="1"/>
</dbReference>
<evidence type="ECO:0000256" key="8">
    <source>
        <dbReference type="SAM" id="MobiDB-lite"/>
    </source>
</evidence>
<evidence type="ECO:0000259" key="9">
    <source>
        <dbReference type="PROSITE" id="PS51192"/>
    </source>
</evidence>
<dbReference type="PROSITE" id="PS51194">
    <property type="entry name" value="HELICASE_CTER"/>
    <property type="match status" value="1"/>
</dbReference>
<comment type="caution">
    <text evidence="11">The sequence shown here is derived from an EMBL/GenBank/DDBJ whole genome shotgun (WGS) entry which is preliminary data.</text>
</comment>
<dbReference type="GO" id="GO:0016787">
    <property type="term" value="F:hydrolase activity"/>
    <property type="evidence" value="ECO:0007669"/>
    <property type="project" value="UniProtKB-KW"/>
</dbReference>
<accession>A0A5J5F2Z2</accession>
<dbReference type="EC" id="5.6.2.4" evidence="7"/>
<keyword evidence="12" id="KW-1185">Reference proteome</keyword>
<feature type="non-terminal residue" evidence="11">
    <location>
        <position position="385"/>
    </location>
</feature>
<keyword evidence="3" id="KW-0067">ATP-binding</keyword>
<protein>
    <recommendedName>
        <fullName evidence="7">DNA 3'-5' helicase</fullName>
        <ecNumber evidence="7">5.6.2.4</ecNumber>
    </recommendedName>
</protein>
<feature type="region of interest" description="Disordered" evidence="8">
    <location>
        <begin position="1"/>
        <end position="26"/>
    </location>
</feature>
<dbReference type="GO" id="GO:0043138">
    <property type="term" value="F:3'-5' DNA helicase activity"/>
    <property type="evidence" value="ECO:0007669"/>
    <property type="project" value="UniProtKB-EC"/>
</dbReference>
<dbReference type="InterPro" id="IPR011545">
    <property type="entry name" value="DEAD/DEAH_box_helicase_dom"/>
</dbReference>
<dbReference type="AlphaFoldDB" id="A0A5J5F2Z2"/>
<dbReference type="GO" id="GO:0030894">
    <property type="term" value="C:replisome"/>
    <property type="evidence" value="ECO:0007669"/>
    <property type="project" value="TreeGrafter"/>
</dbReference>
<dbReference type="Proteomes" id="UP000326924">
    <property type="component" value="Unassembled WGS sequence"/>
</dbReference>
<dbReference type="Gene3D" id="3.40.50.300">
    <property type="entry name" value="P-loop containing nucleotide triphosphate hydrolases"/>
    <property type="match status" value="2"/>
</dbReference>
<dbReference type="GO" id="GO:0009378">
    <property type="term" value="F:four-way junction helicase activity"/>
    <property type="evidence" value="ECO:0007669"/>
    <property type="project" value="TreeGrafter"/>
</dbReference>
<dbReference type="PROSITE" id="PS51192">
    <property type="entry name" value="HELICASE_ATP_BIND_1"/>
    <property type="match status" value="1"/>
</dbReference>
<dbReference type="SMART" id="SM00487">
    <property type="entry name" value="DEXDc"/>
    <property type="match status" value="1"/>
</dbReference>
<sequence>MTQRAIHQTAGRQPWTEVDPSGAPAPRRLADKIQQRFGFAPKSWQACATADCIRGDDVIVIAGTGSGKSLVYQAILAVSEKAIVLVVSPTLALIRDQVCTPQLAELTRENLMVNPALWNQVDSGAFDLVLASPEVLLRDGSYFWLKTIRGRSNQFCTRLKAVAVDESHLVWGWREFRKDYLNIGALRAHFPTIPIIALSATLMPNVLAFVSQSLQLRPGRTRLYRLSIDRPNIMHIVSKLPTKQSIDYSKLDFLLSRQGPIWSIHKAMVFVDNIDEAHKIYLWLAARAKHFWAERAESVIRPYSSNLEAATRDRFMNAFRDGSTRILICTDAAGMGLHVPDVKIIVQWKLSELVTMAALWQQLGRAGRDTRIAAISIVFADSRFF</sequence>
<evidence type="ECO:0000313" key="12">
    <source>
        <dbReference type="Proteomes" id="UP000326924"/>
    </source>
</evidence>
<evidence type="ECO:0000256" key="3">
    <source>
        <dbReference type="ARBA" id="ARBA00022840"/>
    </source>
</evidence>
<dbReference type="CDD" id="cd18785">
    <property type="entry name" value="SF2_C"/>
    <property type="match status" value="1"/>
</dbReference>
<dbReference type="GO" id="GO:0006310">
    <property type="term" value="P:DNA recombination"/>
    <property type="evidence" value="ECO:0007669"/>
    <property type="project" value="TreeGrafter"/>
</dbReference>
<dbReference type="GO" id="GO:0003677">
    <property type="term" value="F:DNA binding"/>
    <property type="evidence" value="ECO:0007669"/>
    <property type="project" value="UniProtKB-KW"/>
</dbReference>
<reference evidence="11 12" key="1">
    <citation type="submission" date="2019-09" db="EMBL/GenBank/DDBJ databases">
        <title>Draft genome of the ectomycorrhizal ascomycete Sphaerosporella brunnea.</title>
        <authorList>
            <consortium name="DOE Joint Genome Institute"/>
            <person name="Benucci G.M."/>
            <person name="Marozzi G."/>
            <person name="Antonielli L."/>
            <person name="Sanchez S."/>
            <person name="Marco P."/>
            <person name="Wang X."/>
            <person name="Falini L.B."/>
            <person name="Barry K."/>
            <person name="Haridas S."/>
            <person name="Lipzen A."/>
            <person name="Labutti K."/>
            <person name="Grigoriev I.V."/>
            <person name="Murat C."/>
            <person name="Martin F."/>
            <person name="Albertini E."/>
            <person name="Donnini D."/>
            <person name="Bonito G."/>
        </authorList>
    </citation>
    <scope>NUCLEOTIDE SEQUENCE [LARGE SCALE GENOMIC DNA]</scope>
    <source>
        <strain evidence="11 12">Sb_GMNB300</strain>
    </source>
</reference>
<comment type="similarity">
    <text evidence="1">Belongs to the helicase family. RecQ subfamily.</text>
</comment>
<evidence type="ECO:0000256" key="5">
    <source>
        <dbReference type="ARBA" id="ARBA00023235"/>
    </source>
</evidence>
<gene>
    <name evidence="11" type="ORF">FN846DRAFT_774977</name>
</gene>
<evidence type="ECO:0000259" key="10">
    <source>
        <dbReference type="PROSITE" id="PS51194"/>
    </source>
</evidence>
<dbReference type="InterPro" id="IPR001650">
    <property type="entry name" value="Helicase_C-like"/>
</dbReference>